<protein>
    <submittedName>
        <fullName evidence="8">ABC-2 family transporter protein</fullName>
    </submittedName>
</protein>
<keyword evidence="9" id="KW-1185">Reference proteome</keyword>
<evidence type="ECO:0000256" key="4">
    <source>
        <dbReference type="ARBA" id="ARBA00022989"/>
    </source>
</evidence>
<dbReference type="PANTHER" id="PTHR30294:SF38">
    <property type="entry name" value="TRANSPORT PERMEASE PROTEIN"/>
    <property type="match status" value="1"/>
</dbReference>
<sequence>MIWKVIEIHVRRLRHNRVEWLLTFVVPIAFFSVFAWIFTHGVGTTPKVKVALVNAADVQAADVQAGSADDSVPASEAFQRCQQVLDHLAESEGLRVMKGTPPATGLDRKAAETMVRRGVATIAVVIDWEGNRFTADLLNDSSDQVASQVVSALVTQAMMGDAMPSAAAPISAKNNEPPTDTHTRQANPEFSQFVRKVAAESASQSPPDASFTAAPAFAPPQIEVVNILGQGKSNPVISVYAAGIAVMFLLFNASTGGGVLLEERENQTLERLLATQMTMDQLLLGKWFYLTLLGCVQVTVMFLWAQLVFGLDLLGHLDGFAIMTMATAAAAASFGLFLATLCRTRGQLGGLSVIAILTMSALGGSMVPRYVMSESLQRAGLWTFNAWALDGYDKVFWRELPVAELGPQLTVLMAAAFGLLVAARVLAIRWETA</sequence>
<dbReference type="RefSeq" id="WP_146393158.1">
    <property type="nucleotide sequence ID" value="NZ_SJPK01000014.1"/>
</dbReference>
<dbReference type="PANTHER" id="PTHR30294">
    <property type="entry name" value="MEMBRANE COMPONENT OF ABC TRANSPORTER YHHJ-RELATED"/>
    <property type="match status" value="1"/>
</dbReference>
<evidence type="ECO:0000256" key="6">
    <source>
        <dbReference type="SAM" id="Phobius"/>
    </source>
</evidence>
<evidence type="ECO:0000313" key="9">
    <source>
        <dbReference type="Proteomes" id="UP000318053"/>
    </source>
</evidence>
<feature type="domain" description="ABC-2 type transporter transmembrane" evidence="7">
    <location>
        <begin position="20"/>
        <end position="423"/>
    </location>
</feature>
<dbReference type="GO" id="GO:0005886">
    <property type="term" value="C:plasma membrane"/>
    <property type="evidence" value="ECO:0007669"/>
    <property type="project" value="UniProtKB-SubCell"/>
</dbReference>
<dbReference type="OrthoDB" id="3078158at2"/>
<accession>A0A5C5WZW7</accession>
<evidence type="ECO:0000259" key="7">
    <source>
        <dbReference type="Pfam" id="PF12698"/>
    </source>
</evidence>
<dbReference type="AlphaFoldDB" id="A0A5C5WZW7"/>
<proteinExistence type="predicted"/>
<keyword evidence="3 6" id="KW-0812">Transmembrane</keyword>
<evidence type="ECO:0000256" key="5">
    <source>
        <dbReference type="ARBA" id="ARBA00023136"/>
    </source>
</evidence>
<feature type="transmembrane region" description="Helical" evidence="6">
    <location>
        <begin position="20"/>
        <end position="38"/>
    </location>
</feature>
<organism evidence="8 9">
    <name type="scientific">Allorhodopirellula solitaria</name>
    <dbReference type="NCBI Taxonomy" id="2527987"/>
    <lineage>
        <taxon>Bacteria</taxon>
        <taxon>Pseudomonadati</taxon>
        <taxon>Planctomycetota</taxon>
        <taxon>Planctomycetia</taxon>
        <taxon>Pirellulales</taxon>
        <taxon>Pirellulaceae</taxon>
        <taxon>Allorhodopirellula</taxon>
    </lineage>
</organism>
<dbReference type="Pfam" id="PF12698">
    <property type="entry name" value="ABC2_membrane_3"/>
    <property type="match status" value="1"/>
</dbReference>
<dbReference type="InterPro" id="IPR051449">
    <property type="entry name" value="ABC-2_transporter_component"/>
</dbReference>
<dbReference type="InterPro" id="IPR013525">
    <property type="entry name" value="ABC2_TM"/>
</dbReference>
<feature type="transmembrane region" description="Helical" evidence="6">
    <location>
        <begin position="319"/>
        <end position="341"/>
    </location>
</feature>
<reference evidence="8 9" key="1">
    <citation type="submission" date="2019-02" db="EMBL/GenBank/DDBJ databases">
        <title>Deep-cultivation of Planctomycetes and their phenomic and genomic characterization uncovers novel biology.</title>
        <authorList>
            <person name="Wiegand S."/>
            <person name="Jogler M."/>
            <person name="Boedeker C."/>
            <person name="Pinto D."/>
            <person name="Vollmers J."/>
            <person name="Rivas-Marin E."/>
            <person name="Kohn T."/>
            <person name="Peeters S.H."/>
            <person name="Heuer A."/>
            <person name="Rast P."/>
            <person name="Oberbeckmann S."/>
            <person name="Bunk B."/>
            <person name="Jeske O."/>
            <person name="Meyerdierks A."/>
            <person name="Storesund J.E."/>
            <person name="Kallscheuer N."/>
            <person name="Luecker S."/>
            <person name="Lage O.M."/>
            <person name="Pohl T."/>
            <person name="Merkel B.J."/>
            <person name="Hornburger P."/>
            <person name="Mueller R.-W."/>
            <person name="Bruemmer F."/>
            <person name="Labrenz M."/>
            <person name="Spormann A.M."/>
            <person name="Op Den Camp H."/>
            <person name="Overmann J."/>
            <person name="Amann R."/>
            <person name="Jetten M.S.M."/>
            <person name="Mascher T."/>
            <person name="Medema M.H."/>
            <person name="Devos D.P."/>
            <person name="Kaster A.-K."/>
            <person name="Ovreas L."/>
            <person name="Rohde M."/>
            <person name="Galperin M.Y."/>
            <person name="Jogler C."/>
        </authorList>
    </citation>
    <scope>NUCLEOTIDE SEQUENCE [LARGE SCALE GENOMIC DNA]</scope>
    <source>
        <strain evidence="8 9">CA85</strain>
    </source>
</reference>
<gene>
    <name evidence="8" type="ORF">CA85_43100</name>
</gene>
<evidence type="ECO:0000256" key="2">
    <source>
        <dbReference type="ARBA" id="ARBA00022475"/>
    </source>
</evidence>
<feature type="transmembrane region" description="Helical" evidence="6">
    <location>
        <begin position="287"/>
        <end position="307"/>
    </location>
</feature>
<keyword evidence="5 6" id="KW-0472">Membrane</keyword>
<feature type="transmembrane region" description="Helical" evidence="6">
    <location>
        <begin position="405"/>
        <end position="427"/>
    </location>
</feature>
<keyword evidence="4 6" id="KW-1133">Transmembrane helix</keyword>
<dbReference type="GO" id="GO:0140359">
    <property type="term" value="F:ABC-type transporter activity"/>
    <property type="evidence" value="ECO:0007669"/>
    <property type="project" value="InterPro"/>
</dbReference>
<comment type="caution">
    <text evidence="8">The sequence shown here is derived from an EMBL/GenBank/DDBJ whole genome shotgun (WGS) entry which is preliminary data.</text>
</comment>
<feature type="transmembrane region" description="Helical" evidence="6">
    <location>
        <begin position="237"/>
        <end position="261"/>
    </location>
</feature>
<evidence type="ECO:0000313" key="8">
    <source>
        <dbReference type="EMBL" id="TWT56307.1"/>
    </source>
</evidence>
<feature type="transmembrane region" description="Helical" evidence="6">
    <location>
        <begin position="348"/>
        <end position="367"/>
    </location>
</feature>
<dbReference type="Proteomes" id="UP000318053">
    <property type="component" value="Unassembled WGS sequence"/>
</dbReference>
<dbReference type="EMBL" id="SJPK01000014">
    <property type="protein sequence ID" value="TWT56307.1"/>
    <property type="molecule type" value="Genomic_DNA"/>
</dbReference>
<evidence type="ECO:0000256" key="3">
    <source>
        <dbReference type="ARBA" id="ARBA00022692"/>
    </source>
</evidence>
<name>A0A5C5WZW7_9BACT</name>
<keyword evidence="2" id="KW-1003">Cell membrane</keyword>
<comment type="subcellular location">
    <subcellularLocation>
        <location evidence="1">Cell membrane</location>
        <topology evidence="1">Multi-pass membrane protein</topology>
    </subcellularLocation>
</comment>
<evidence type="ECO:0000256" key="1">
    <source>
        <dbReference type="ARBA" id="ARBA00004651"/>
    </source>
</evidence>